<evidence type="ECO:0000313" key="5">
    <source>
        <dbReference type="EMBL" id="KKG64073.1"/>
    </source>
</evidence>
<dbReference type="PATRIC" id="fig|2209.42.peg.3399"/>
<dbReference type="EMBL" id="JJPK01000074">
    <property type="protein sequence ID" value="KKG60911.1"/>
    <property type="molecule type" value="Genomic_DNA"/>
</dbReference>
<reference evidence="7 8" key="1">
    <citation type="journal article" date="2015" name="ISME J.">
        <title>Genomic and phenotypic differentiation among Methanosarcina mazei populations from Columbia River sediment.</title>
        <authorList>
            <person name="Youngblut N.D."/>
            <person name="Wirth J.S."/>
            <person name="Henriksen J.R."/>
            <person name="Smith M."/>
            <person name="Simon H."/>
            <person name="Metcalf W.W."/>
            <person name="Whitaker R.J."/>
        </authorList>
    </citation>
    <scope>NUCLEOTIDE SEQUENCE [LARGE SCALE GENOMIC DNA]</scope>
    <source>
        <strain evidence="6 7">1.H.M.2.1</strain>
        <strain evidence="2 11">2.F.A.2.4</strain>
        <strain evidence="3 8">3.F.T.1A.1</strain>
        <strain evidence="5 9">3.F.T.1A.2</strain>
        <strain evidence="4 10">3.F.T.1A.4</strain>
    </source>
</reference>
<dbReference type="Pfam" id="PF00656">
    <property type="entry name" value="Peptidase_C14"/>
    <property type="match status" value="1"/>
</dbReference>
<dbReference type="RefSeq" id="WP_048036872.1">
    <property type="nucleotide sequence ID" value="NZ_JJOS01000002.1"/>
</dbReference>
<evidence type="ECO:0000313" key="11">
    <source>
        <dbReference type="Proteomes" id="UP000034578"/>
    </source>
</evidence>
<dbReference type="EMBL" id="JJOS01000002">
    <property type="protein sequence ID" value="KKG07030.1"/>
    <property type="molecule type" value="Genomic_DNA"/>
</dbReference>
<dbReference type="SUPFAM" id="SSF52129">
    <property type="entry name" value="Caspase-like"/>
    <property type="match status" value="1"/>
</dbReference>
<dbReference type="InterPro" id="IPR050452">
    <property type="entry name" value="Metacaspase"/>
</dbReference>
<gene>
    <name evidence="3" type="ORF">DU33_15430</name>
    <name evidence="4" type="ORF">DU45_15725</name>
    <name evidence="2" type="ORF">DU47_04290</name>
    <name evidence="5" type="ORF">DU64_14810</name>
    <name evidence="6" type="ORF">DU80_11585</name>
</gene>
<organism evidence="4 10">
    <name type="scientific">Methanosarcina mazei</name>
    <name type="common">Methanosarcina frisia</name>
    <dbReference type="NCBI Taxonomy" id="2209"/>
    <lineage>
        <taxon>Archaea</taxon>
        <taxon>Methanobacteriati</taxon>
        <taxon>Methanobacteriota</taxon>
        <taxon>Stenosarchaea group</taxon>
        <taxon>Methanomicrobia</taxon>
        <taxon>Methanosarcinales</taxon>
        <taxon>Methanosarcinaceae</taxon>
        <taxon>Methanosarcina</taxon>
    </lineage>
</organism>
<evidence type="ECO:0000313" key="4">
    <source>
        <dbReference type="EMBL" id="KKG60911.1"/>
    </source>
</evidence>
<dbReference type="Proteomes" id="UP000034152">
    <property type="component" value="Unassembled WGS sequence"/>
</dbReference>
<dbReference type="InterPro" id="IPR011600">
    <property type="entry name" value="Pept_C14_caspase"/>
</dbReference>
<evidence type="ECO:0000313" key="10">
    <source>
        <dbReference type="Proteomes" id="UP000034566"/>
    </source>
</evidence>
<dbReference type="PANTHER" id="PTHR48104">
    <property type="entry name" value="METACASPASE-4"/>
    <property type="match status" value="1"/>
</dbReference>
<dbReference type="GO" id="GO:0004197">
    <property type="term" value="F:cysteine-type endopeptidase activity"/>
    <property type="evidence" value="ECO:0007669"/>
    <property type="project" value="InterPro"/>
</dbReference>
<evidence type="ECO:0000313" key="7">
    <source>
        <dbReference type="Proteomes" id="UP000034152"/>
    </source>
</evidence>
<evidence type="ECO:0000313" key="9">
    <source>
        <dbReference type="Proteomes" id="UP000034279"/>
    </source>
</evidence>
<dbReference type="EMBL" id="JJPI01000022">
    <property type="protein sequence ID" value="KKG57358.1"/>
    <property type="molecule type" value="Genomic_DNA"/>
</dbReference>
<dbReference type="Gene3D" id="3.40.50.1460">
    <property type="match status" value="1"/>
</dbReference>
<accession>A0A0F8G904</accession>
<evidence type="ECO:0000313" key="8">
    <source>
        <dbReference type="Proteomes" id="UP000034188"/>
    </source>
</evidence>
<feature type="domain" description="Peptidase C14 caspase" evidence="1">
    <location>
        <begin position="8"/>
        <end position="239"/>
    </location>
</feature>
<protein>
    <recommendedName>
        <fullName evidence="1">Peptidase C14 caspase domain-containing protein</fullName>
    </recommendedName>
</protein>
<evidence type="ECO:0000313" key="6">
    <source>
        <dbReference type="EMBL" id="KKH91383.1"/>
    </source>
</evidence>
<keyword evidence="11" id="KW-1185">Reference proteome</keyword>
<dbReference type="Proteomes" id="UP000034566">
    <property type="component" value="Unassembled WGS sequence"/>
</dbReference>
<dbReference type="Proteomes" id="UP000034188">
    <property type="component" value="Unassembled WGS sequence"/>
</dbReference>
<evidence type="ECO:0000313" key="3">
    <source>
        <dbReference type="EMBL" id="KKG57358.1"/>
    </source>
</evidence>
<dbReference type="InterPro" id="IPR029030">
    <property type="entry name" value="Caspase-like_dom_sf"/>
</dbReference>
<dbReference type="AlphaFoldDB" id="A0A0F8G904"/>
<comment type="caution">
    <text evidence="4">The sequence shown here is derived from an EMBL/GenBank/DDBJ whole genome shotgun (WGS) entry which is preliminary data.</text>
</comment>
<proteinExistence type="predicted"/>
<evidence type="ECO:0000313" key="2">
    <source>
        <dbReference type="EMBL" id="KKG07030.1"/>
    </source>
</evidence>
<sequence>MGKVCILSVGINKYLHLPKELHLNFCANDAKIVYDKYSQYPCEYKELLLDETATRANILNKLEDIKKVSRDEDYFIFSFAGHGFTSAEGEINSTNTFICTHDFQNGYTHTTIRLSEIKEAINYIKASSKFIIFDSCHSGGAIRRDFPLLNLREINVNKILELLGENAGTCIITACDSGEVAAEKSDLEHGIFTYNLVECLQRASMPDSYLIPYKNLYSMILEAVRESTENAQNPKIYCSNDDFKILALPPSVQETKKELKLDTTIIPTAEISKASEYYVSEDLKEFERTVIQLIQEDRFIEIDKLLKDEISKIFVKLSKPEISLNAAPRDAIPYYESCREYLKPLLILTRYILEYYDPEYVTNNLKYILRFEEITRNKSGTVAIIEIPMIIISEIIINIIGLAYKTRNYSILKSLLNTSVNNSGIQSRIIFDTRIWHPYLFNHNVVNYITYLFPKDVEKDLFSALDLQYLVEVVFLFDCYSKSLEYPNTCYPIFLIYENYDAPKQITSRLLSEDQDLINCIKEVFSINDVNYFLKLVLKRLSELSDWSSSSLHGHGYYLNPIIKTIEEHLSN</sequence>
<dbReference type="PANTHER" id="PTHR48104:SF30">
    <property type="entry name" value="METACASPASE-1"/>
    <property type="match status" value="1"/>
</dbReference>
<dbReference type="GO" id="GO:0006508">
    <property type="term" value="P:proteolysis"/>
    <property type="evidence" value="ECO:0007669"/>
    <property type="project" value="InterPro"/>
</dbReference>
<dbReference type="Proteomes" id="UP000034578">
    <property type="component" value="Unassembled WGS sequence"/>
</dbReference>
<dbReference type="EMBL" id="JJQU01000002">
    <property type="protein sequence ID" value="KKH91383.1"/>
    <property type="molecule type" value="Genomic_DNA"/>
</dbReference>
<dbReference type="EMBL" id="JJPJ01000042">
    <property type="protein sequence ID" value="KKG64073.1"/>
    <property type="molecule type" value="Genomic_DNA"/>
</dbReference>
<dbReference type="GO" id="GO:0005737">
    <property type="term" value="C:cytoplasm"/>
    <property type="evidence" value="ECO:0007669"/>
    <property type="project" value="TreeGrafter"/>
</dbReference>
<dbReference type="Proteomes" id="UP000034279">
    <property type="component" value="Unassembled WGS sequence"/>
</dbReference>
<evidence type="ECO:0000259" key="1">
    <source>
        <dbReference type="Pfam" id="PF00656"/>
    </source>
</evidence>
<name>A0A0F8G904_METMZ</name>